<dbReference type="Gene3D" id="3.30.1540.10">
    <property type="entry name" value="formyl-coa transferase, domain 3"/>
    <property type="match status" value="1"/>
</dbReference>
<dbReference type="InterPro" id="IPR003673">
    <property type="entry name" value="CoA-Trfase_fam_III"/>
</dbReference>
<dbReference type="GO" id="GO:0016740">
    <property type="term" value="F:transferase activity"/>
    <property type="evidence" value="ECO:0007669"/>
    <property type="project" value="UniProtKB-KW"/>
</dbReference>
<gene>
    <name evidence="1" type="ORF">JJB74_30815</name>
</gene>
<evidence type="ECO:0000313" key="1">
    <source>
        <dbReference type="EMBL" id="MBK4739024.1"/>
    </source>
</evidence>
<dbReference type="InterPro" id="IPR023606">
    <property type="entry name" value="CoA-Trfase_III_dom_1_sf"/>
</dbReference>
<name>A0A934T0C1_9BURK</name>
<accession>A0A934T0C1</accession>
<keyword evidence="2" id="KW-1185">Reference proteome</keyword>
<keyword evidence="1" id="KW-0808">Transferase</keyword>
<dbReference type="AlphaFoldDB" id="A0A934T0C1"/>
<dbReference type="PANTHER" id="PTHR48228">
    <property type="entry name" value="SUCCINYL-COA--D-CITRAMALATE COA-TRANSFERASE"/>
    <property type="match status" value="1"/>
</dbReference>
<reference evidence="1" key="1">
    <citation type="submission" date="2021-01" db="EMBL/GenBank/DDBJ databases">
        <title>Genome sequence of strain Noviherbaspirillum sp. DKR-6.</title>
        <authorList>
            <person name="Chaudhary D.K."/>
        </authorList>
    </citation>
    <scope>NUCLEOTIDE SEQUENCE</scope>
    <source>
        <strain evidence="1">DKR-6</strain>
    </source>
</reference>
<dbReference type="Gene3D" id="3.40.50.10540">
    <property type="entry name" value="Crotonobetainyl-coa:carnitine coa-transferase, domain 1"/>
    <property type="match status" value="1"/>
</dbReference>
<dbReference type="EMBL" id="JAEPBG010000034">
    <property type="protein sequence ID" value="MBK4739024.1"/>
    <property type="molecule type" value="Genomic_DNA"/>
</dbReference>
<proteinExistence type="predicted"/>
<dbReference type="PANTHER" id="PTHR48228:SF5">
    <property type="entry name" value="ALPHA-METHYLACYL-COA RACEMASE"/>
    <property type="match status" value="1"/>
</dbReference>
<sequence length="424" mass="45962">MENRKQSQSAGPLAGLRVVEFAGIGPAPFACMLLSDMGADVVTIERTGKKIGGPADIIARGRTVVVADLKDANSRDEVLTLLDHADVLIEGFRPGVTESLGLGPESLAQRNPKLVYGRITGWGQTGPLAHRAGHDVNSIALTGALGAIGPANGPPSIPLNLIGDYAGGSVYLVAGILAALYERQSSGKGQVFEAAITDGTISLMSLFASFALRGKYTERRGVNMLDGGAPYYNVYRTADGQYVLVGALEPKFFAELCERVGVNPDLRAYQFDGQHWPQLREEFARLFEMRTREEWEALLENTDACFAPVLTLSEAMRHPHNVERASFIEVTGVSQPAPAPRFSRTPAAVQNKIAIEPGRWRKYWHPGVSRALEGSNKICVGSFFSPHAPAAYGHARPFTDISLLFRMEKTRKCKTKDRRAGMPG</sequence>
<dbReference type="InterPro" id="IPR044855">
    <property type="entry name" value="CoA-Trfase_III_dom3_sf"/>
</dbReference>
<dbReference type="Pfam" id="PF02515">
    <property type="entry name" value="CoA_transf_3"/>
    <property type="match status" value="1"/>
</dbReference>
<dbReference type="Proteomes" id="UP000622890">
    <property type="component" value="Unassembled WGS sequence"/>
</dbReference>
<dbReference type="RefSeq" id="WP_200598395.1">
    <property type="nucleotide sequence ID" value="NZ_JAEPBG010000034.1"/>
</dbReference>
<dbReference type="InterPro" id="IPR050509">
    <property type="entry name" value="CoA-transferase_III"/>
</dbReference>
<protein>
    <submittedName>
        <fullName evidence="1">CoA transferase</fullName>
    </submittedName>
</protein>
<evidence type="ECO:0000313" key="2">
    <source>
        <dbReference type="Proteomes" id="UP000622890"/>
    </source>
</evidence>
<organism evidence="1 2">
    <name type="scientific">Noviherbaspirillum pedocola</name>
    <dbReference type="NCBI Taxonomy" id="2801341"/>
    <lineage>
        <taxon>Bacteria</taxon>
        <taxon>Pseudomonadati</taxon>
        <taxon>Pseudomonadota</taxon>
        <taxon>Betaproteobacteria</taxon>
        <taxon>Burkholderiales</taxon>
        <taxon>Oxalobacteraceae</taxon>
        <taxon>Noviherbaspirillum</taxon>
    </lineage>
</organism>
<dbReference type="SUPFAM" id="SSF89796">
    <property type="entry name" value="CoA-transferase family III (CaiB/BaiF)"/>
    <property type="match status" value="1"/>
</dbReference>
<comment type="caution">
    <text evidence="1">The sequence shown here is derived from an EMBL/GenBank/DDBJ whole genome shotgun (WGS) entry which is preliminary data.</text>
</comment>